<dbReference type="EMBL" id="VOBR01000028">
    <property type="protein sequence ID" value="TWP47043.1"/>
    <property type="molecule type" value="Genomic_DNA"/>
</dbReference>
<name>A0A563EJV8_9PSEU</name>
<protein>
    <submittedName>
        <fullName evidence="2">Uncharacterized protein</fullName>
    </submittedName>
</protein>
<evidence type="ECO:0000313" key="3">
    <source>
        <dbReference type="Proteomes" id="UP000316639"/>
    </source>
</evidence>
<feature type="compositionally biased region" description="Basic residues" evidence="1">
    <location>
        <begin position="1"/>
        <end position="18"/>
    </location>
</feature>
<dbReference type="AlphaFoldDB" id="A0A563EJV8"/>
<dbReference type="RefSeq" id="WP_146358315.1">
    <property type="nucleotide sequence ID" value="NZ_VOBR01000028.1"/>
</dbReference>
<gene>
    <name evidence="2" type="ORF">FKR81_33905</name>
</gene>
<dbReference type="Proteomes" id="UP000316639">
    <property type="component" value="Unassembled WGS sequence"/>
</dbReference>
<organism evidence="2 3">
    <name type="scientific">Lentzea tibetensis</name>
    <dbReference type="NCBI Taxonomy" id="2591470"/>
    <lineage>
        <taxon>Bacteria</taxon>
        <taxon>Bacillati</taxon>
        <taxon>Actinomycetota</taxon>
        <taxon>Actinomycetes</taxon>
        <taxon>Pseudonocardiales</taxon>
        <taxon>Pseudonocardiaceae</taxon>
        <taxon>Lentzea</taxon>
    </lineage>
</organism>
<proteinExistence type="predicted"/>
<evidence type="ECO:0000256" key="1">
    <source>
        <dbReference type="SAM" id="MobiDB-lite"/>
    </source>
</evidence>
<accession>A0A563EJV8</accession>
<sequence length="78" mass="8056">MRKHHQRTPAGRPRRAVHHRGELDVGEPLARAVVKPGGLESGITKYSLLTTSAPAVSAGATTTSASANASAALPCAMR</sequence>
<reference evidence="2 3" key="1">
    <citation type="submission" date="2019-07" db="EMBL/GenBank/DDBJ databases">
        <title>Lentzea xizangensis sp. nov., isolated from Qinghai-Tibetan Plateau Soils.</title>
        <authorList>
            <person name="Huang J."/>
        </authorList>
    </citation>
    <scope>NUCLEOTIDE SEQUENCE [LARGE SCALE GENOMIC DNA]</scope>
    <source>
        <strain evidence="2 3">FXJ1.1311</strain>
    </source>
</reference>
<evidence type="ECO:0000313" key="2">
    <source>
        <dbReference type="EMBL" id="TWP47043.1"/>
    </source>
</evidence>
<feature type="region of interest" description="Disordered" evidence="1">
    <location>
        <begin position="1"/>
        <end position="21"/>
    </location>
</feature>
<comment type="caution">
    <text evidence="2">The sequence shown here is derived from an EMBL/GenBank/DDBJ whole genome shotgun (WGS) entry which is preliminary data.</text>
</comment>
<keyword evidence="3" id="KW-1185">Reference proteome</keyword>